<accession>A0A3P8E944</accession>
<dbReference type="AlphaFoldDB" id="A0A183GM78"/>
<accession>A0A183GM78</accession>
<sequence length="76" mass="8730">MVADIAGRSSRWNVAVRCYATLWRCYVTWLLADEFKCVRSAESELLSDESTLLSYVFVVFTDISELQPHESKYGES</sequence>
<reference evidence="1 2" key="1">
    <citation type="submission" date="2018-11" db="EMBL/GenBank/DDBJ databases">
        <authorList>
            <consortium name="Pathogen Informatics"/>
        </authorList>
    </citation>
    <scope>NUCLEOTIDE SEQUENCE [LARGE SCALE GENOMIC DNA]</scope>
</reference>
<gene>
    <name evidence="1" type="ORF">HPBE_LOCUS23797</name>
</gene>
<dbReference type="EMBL" id="UZAH01035494">
    <property type="protein sequence ID" value="VDP41054.1"/>
    <property type="molecule type" value="Genomic_DNA"/>
</dbReference>
<name>A0A183GM78_HELPZ</name>
<dbReference type="Proteomes" id="UP000050761">
    <property type="component" value="Unassembled WGS sequence"/>
</dbReference>
<evidence type="ECO:0000313" key="2">
    <source>
        <dbReference type="Proteomes" id="UP000050761"/>
    </source>
</evidence>
<organism evidence="2 3">
    <name type="scientific">Heligmosomoides polygyrus</name>
    <name type="common">Parasitic roundworm</name>
    <dbReference type="NCBI Taxonomy" id="6339"/>
    <lineage>
        <taxon>Eukaryota</taxon>
        <taxon>Metazoa</taxon>
        <taxon>Ecdysozoa</taxon>
        <taxon>Nematoda</taxon>
        <taxon>Chromadorea</taxon>
        <taxon>Rhabditida</taxon>
        <taxon>Rhabditina</taxon>
        <taxon>Rhabditomorpha</taxon>
        <taxon>Strongyloidea</taxon>
        <taxon>Heligmosomidae</taxon>
        <taxon>Heligmosomoides</taxon>
    </lineage>
</organism>
<dbReference type="WBParaSite" id="HPBE_0002379801-mRNA-1">
    <property type="protein sequence ID" value="HPBE_0002379801-mRNA-1"/>
    <property type="gene ID" value="HPBE_0002379801"/>
</dbReference>
<reference evidence="3" key="2">
    <citation type="submission" date="2019-09" db="UniProtKB">
        <authorList>
            <consortium name="WormBaseParasite"/>
        </authorList>
    </citation>
    <scope>IDENTIFICATION</scope>
</reference>
<proteinExistence type="predicted"/>
<protein>
    <submittedName>
        <fullName evidence="3">Secreted protein</fullName>
    </submittedName>
</protein>
<evidence type="ECO:0000313" key="1">
    <source>
        <dbReference type="EMBL" id="VDP41054.1"/>
    </source>
</evidence>
<evidence type="ECO:0000313" key="3">
    <source>
        <dbReference type="WBParaSite" id="HPBE_0002379801-mRNA-1"/>
    </source>
</evidence>
<keyword evidence="2" id="KW-1185">Reference proteome</keyword>